<feature type="transmembrane region" description="Helical" evidence="1">
    <location>
        <begin position="6"/>
        <end position="27"/>
    </location>
</feature>
<dbReference type="STRING" id="1802306.A3C72_04025"/>
<evidence type="ECO:0000313" key="3">
    <source>
        <dbReference type="Proteomes" id="UP000177130"/>
    </source>
</evidence>
<dbReference type="InterPro" id="IPR050490">
    <property type="entry name" value="Bact_solute-bd_prot1"/>
</dbReference>
<evidence type="ECO:0008006" key="4">
    <source>
        <dbReference type="Google" id="ProtNLM"/>
    </source>
</evidence>
<keyword evidence="1" id="KW-0812">Transmembrane</keyword>
<dbReference type="InterPro" id="IPR006059">
    <property type="entry name" value="SBP"/>
</dbReference>
<keyword evidence="1" id="KW-0472">Membrane</keyword>
<dbReference type="AlphaFoldDB" id="A0A1G2ME76"/>
<proteinExistence type="predicted"/>
<protein>
    <recommendedName>
        <fullName evidence="4">ABC transporter substrate-binding protein</fullName>
    </recommendedName>
</protein>
<dbReference type="Pfam" id="PF01547">
    <property type="entry name" value="SBP_bac_1"/>
    <property type="match status" value="1"/>
</dbReference>
<accession>A0A1G2ME76</accession>
<comment type="caution">
    <text evidence="2">The sequence shown here is derived from an EMBL/GenBank/DDBJ whole genome shotgun (WGS) entry which is preliminary data.</text>
</comment>
<organism evidence="2 3">
    <name type="scientific">Candidatus Taylorbacteria bacterium RIFCSPHIGHO2_02_FULL_43_32b</name>
    <dbReference type="NCBI Taxonomy" id="1802306"/>
    <lineage>
        <taxon>Bacteria</taxon>
        <taxon>Candidatus Tayloriibacteriota</taxon>
    </lineage>
</organism>
<dbReference type="Proteomes" id="UP000177130">
    <property type="component" value="Unassembled WGS sequence"/>
</dbReference>
<dbReference type="SUPFAM" id="SSF53850">
    <property type="entry name" value="Periplasmic binding protein-like II"/>
    <property type="match status" value="1"/>
</dbReference>
<dbReference type="EMBL" id="MHRK01000057">
    <property type="protein sequence ID" value="OHA22215.1"/>
    <property type="molecule type" value="Genomic_DNA"/>
</dbReference>
<keyword evidence="1" id="KW-1133">Transmembrane helix</keyword>
<name>A0A1G2ME76_9BACT</name>
<dbReference type="Gene3D" id="3.40.190.10">
    <property type="entry name" value="Periplasmic binding protein-like II"/>
    <property type="match status" value="1"/>
</dbReference>
<evidence type="ECO:0000256" key="1">
    <source>
        <dbReference type="SAM" id="Phobius"/>
    </source>
</evidence>
<gene>
    <name evidence="2" type="ORF">A3C72_04025</name>
</gene>
<dbReference type="PANTHER" id="PTHR43649">
    <property type="entry name" value="ARABINOSE-BINDING PROTEIN-RELATED"/>
    <property type="match status" value="1"/>
</dbReference>
<reference evidence="2 3" key="1">
    <citation type="journal article" date="2016" name="Nat. Commun.">
        <title>Thousands of microbial genomes shed light on interconnected biogeochemical processes in an aquifer system.</title>
        <authorList>
            <person name="Anantharaman K."/>
            <person name="Brown C.T."/>
            <person name="Hug L.A."/>
            <person name="Sharon I."/>
            <person name="Castelle C.J."/>
            <person name="Probst A.J."/>
            <person name="Thomas B.C."/>
            <person name="Singh A."/>
            <person name="Wilkins M.J."/>
            <person name="Karaoz U."/>
            <person name="Brodie E.L."/>
            <person name="Williams K.H."/>
            <person name="Hubbard S.S."/>
            <person name="Banfield J.F."/>
        </authorList>
    </citation>
    <scope>NUCLEOTIDE SEQUENCE [LARGE SCALE GENOMIC DNA]</scope>
</reference>
<sequence length="428" mass="47023">MKSTPFQIVVIALFALFIVIGMVVLYFSKGDSSSRTNAVTISLWGTVSPRLIAGVLNTVKPEDKGIKVNYVQHTPESFEQNLIEALASSKGPDAIIISQDSILRFQSKIYPIPYKSLSERTFIDTYIYEAELFLSPWGVIGVPFSIDPLVMYWNRDLFGNAGIAAPPKYWDEFYRLAEQLTVKDDQRKIETSAVALGEFSNINNAKAILSALAAQGGVAFTKRDDSSGRVGSSVQTTKLTNVLDFYTEFANPVKAVYSWSRGMPNSQSAFARGDVAVYFDMASQIGNIVDKNPNLDFDVTYFPNPRTTKTKITYGDVLAVSALRSSPNISKAMQVAMLMGSEKGVNAWSTLSGLPPVRRDLLAKKPGTATGAIFYDSVFWANGWLDPDARSTKVMFRDMVENITSGWMTSSQAAGKFNTQLNSLISGK</sequence>
<evidence type="ECO:0000313" key="2">
    <source>
        <dbReference type="EMBL" id="OHA22215.1"/>
    </source>
</evidence>